<evidence type="ECO:0000313" key="2">
    <source>
        <dbReference type="Proteomes" id="UP001367771"/>
    </source>
</evidence>
<proteinExistence type="predicted"/>
<accession>A0ABU8H879</accession>
<organism evidence="1 2">
    <name type="scientific">Sphingomonas kyungheensis</name>
    <dbReference type="NCBI Taxonomy" id="1069987"/>
    <lineage>
        <taxon>Bacteria</taxon>
        <taxon>Pseudomonadati</taxon>
        <taxon>Pseudomonadota</taxon>
        <taxon>Alphaproteobacteria</taxon>
        <taxon>Sphingomonadales</taxon>
        <taxon>Sphingomonadaceae</taxon>
        <taxon>Sphingomonas</taxon>
    </lineage>
</organism>
<reference evidence="1 2" key="1">
    <citation type="journal article" date="2013" name="Int. J. Syst. Evol. Microbiol.">
        <title>Sphingomonas kyungheensis sp. nov., a bacterium with ginsenoside-converting activity isolated from soil of a ginseng field.</title>
        <authorList>
            <person name="Son H.M."/>
            <person name="Yang J.E."/>
            <person name="Park Y."/>
            <person name="Han C.K."/>
            <person name="Kim S.G."/>
            <person name="Kook M."/>
            <person name="Yi T.H."/>
        </authorList>
    </citation>
    <scope>NUCLEOTIDE SEQUENCE [LARGE SCALE GENOMIC DNA]</scope>
    <source>
        <strain evidence="1 2">LMG 26582</strain>
    </source>
</reference>
<dbReference type="RefSeq" id="WP_336546240.1">
    <property type="nucleotide sequence ID" value="NZ_JBBBDM010000021.1"/>
</dbReference>
<name>A0ABU8H879_9SPHN</name>
<protein>
    <submittedName>
        <fullName evidence="1">Uncharacterized protein</fullName>
    </submittedName>
</protein>
<dbReference type="Proteomes" id="UP001367771">
    <property type="component" value="Unassembled WGS sequence"/>
</dbReference>
<comment type="caution">
    <text evidence="1">The sequence shown here is derived from an EMBL/GenBank/DDBJ whole genome shotgun (WGS) entry which is preliminary data.</text>
</comment>
<dbReference type="EMBL" id="JBBBDM010000021">
    <property type="protein sequence ID" value="MEI5689106.1"/>
    <property type="molecule type" value="Genomic_DNA"/>
</dbReference>
<gene>
    <name evidence="1" type="ORF">V8201_18595</name>
</gene>
<evidence type="ECO:0000313" key="1">
    <source>
        <dbReference type="EMBL" id="MEI5689106.1"/>
    </source>
</evidence>
<sequence length="547" mass="59922">MQTPWGDLGTLDLDDHEQCRTILASDKHQLAEGLVVESVFDQIFDDVPDHLDGAILLDADTAIVNPGGGGEWLAFVWARAQQPGLGRYLRALEKRFRVWLVETDTPLTTFTAREWKNGKLISGSRPLTILMGELSGRQPQPVEVSQSVRDANRQQQSFWGFLSSQHGPELGRKVILPRLFMNWGVQPWFRAVWNLDRILVHGDDVWLLEIKHKYPMQGPPVSFGLNTGELNVITRLGEAGVRCVHAIVVKPVWSKDAGSMYLLNDMRLRARAALIAVDMNAEVTGSMMAGSRGTSAGHTTFSGSGNLSFRVLKAGAFSRLGLLSDPPAALAENIALLVLGTSLPPVEDRWLTGLAGKTPSSDQLWEAEVPAPASVVADASVPPAAAKFTSAAETPEAKMTTSGHATGHTMAWSVSDRHFQFGAGRGHSSLVLPEGEVIELSNVEWAAVADAIRVLVKKGAKKQSPIRPVSQKEKAPATGERWTEAQETRLLRLWNEENATIGELMKTLDRNEGGIVSRLVKLGAVETRDDVRVESRRREQQVNDKEE</sequence>
<keyword evidence="2" id="KW-1185">Reference proteome</keyword>